<feature type="transmembrane region" description="Helical" evidence="1">
    <location>
        <begin position="20"/>
        <end position="39"/>
    </location>
</feature>
<protein>
    <submittedName>
        <fullName evidence="2">Uncharacterized protein</fullName>
    </submittedName>
</protein>
<sequence length="48" mass="5659">MHTRSTGLLISDSVEKRVENITYIYLVVRTMFTKFGFIITDNKRTKYA</sequence>
<organism evidence="2">
    <name type="scientific">marine sediment metagenome</name>
    <dbReference type="NCBI Taxonomy" id="412755"/>
    <lineage>
        <taxon>unclassified sequences</taxon>
        <taxon>metagenomes</taxon>
        <taxon>ecological metagenomes</taxon>
    </lineage>
</organism>
<name>X1JPA6_9ZZZZ</name>
<accession>X1JPA6</accession>
<evidence type="ECO:0000313" key="2">
    <source>
        <dbReference type="EMBL" id="GAH95897.1"/>
    </source>
</evidence>
<keyword evidence="1" id="KW-0472">Membrane</keyword>
<reference evidence="2" key="1">
    <citation type="journal article" date="2014" name="Front. Microbiol.">
        <title>High frequency of phylogenetically diverse reductive dehalogenase-homologous genes in deep subseafloor sedimentary metagenomes.</title>
        <authorList>
            <person name="Kawai M."/>
            <person name="Futagami T."/>
            <person name="Toyoda A."/>
            <person name="Takaki Y."/>
            <person name="Nishi S."/>
            <person name="Hori S."/>
            <person name="Arai W."/>
            <person name="Tsubouchi T."/>
            <person name="Morono Y."/>
            <person name="Uchiyama I."/>
            <person name="Ito T."/>
            <person name="Fujiyama A."/>
            <person name="Inagaki F."/>
            <person name="Takami H."/>
        </authorList>
    </citation>
    <scope>NUCLEOTIDE SEQUENCE</scope>
    <source>
        <strain evidence="2">Expedition CK06-06</strain>
    </source>
</reference>
<proteinExistence type="predicted"/>
<keyword evidence="1" id="KW-0812">Transmembrane</keyword>
<evidence type="ECO:0000256" key="1">
    <source>
        <dbReference type="SAM" id="Phobius"/>
    </source>
</evidence>
<comment type="caution">
    <text evidence="2">The sequence shown here is derived from an EMBL/GenBank/DDBJ whole genome shotgun (WGS) entry which is preliminary data.</text>
</comment>
<keyword evidence="1" id="KW-1133">Transmembrane helix</keyword>
<gene>
    <name evidence="2" type="ORF">S06H3_01121</name>
</gene>
<dbReference type="AlphaFoldDB" id="X1JPA6"/>
<dbReference type="EMBL" id="BARV01000261">
    <property type="protein sequence ID" value="GAH95897.1"/>
    <property type="molecule type" value="Genomic_DNA"/>
</dbReference>